<keyword evidence="2" id="KW-0812">Transmembrane</keyword>
<feature type="transmembrane region" description="Helical" evidence="2">
    <location>
        <begin position="282"/>
        <end position="301"/>
    </location>
</feature>
<keyword evidence="4" id="KW-1185">Reference proteome</keyword>
<feature type="region of interest" description="Disordered" evidence="1">
    <location>
        <begin position="187"/>
        <end position="206"/>
    </location>
</feature>
<dbReference type="InterPro" id="IPR011701">
    <property type="entry name" value="MFS"/>
</dbReference>
<evidence type="ECO:0000256" key="1">
    <source>
        <dbReference type="SAM" id="MobiDB-lite"/>
    </source>
</evidence>
<dbReference type="EMBL" id="JBFSHR010000022">
    <property type="protein sequence ID" value="MEX6429670.1"/>
    <property type="molecule type" value="Genomic_DNA"/>
</dbReference>
<name>A0ABV3Y2P7_9ACTN</name>
<dbReference type="Pfam" id="PF07690">
    <property type="entry name" value="MFS_1"/>
    <property type="match status" value="1"/>
</dbReference>
<proteinExistence type="predicted"/>
<feature type="transmembrane region" description="Helical" evidence="2">
    <location>
        <begin position="218"/>
        <end position="239"/>
    </location>
</feature>
<dbReference type="PANTHER" id="PTHR23518:SF2">
    <property type="entry name" value="MAJOR FACILITATOR SUPERFAMILY TRANSPORTER"/>
    <property type="match status" value="1"/>
</dbReference>
<dbReference type="Proteomes" id="UP001560267">
    <property type="component" value="Unassembled WGS sequence"/>
</dbReference>
<feature type="transmembrane region" description="Helical" evidence="2">
    <location>
        <begin position="48"/>
        <end position="67"/>
    </location>
</feature>
<evidence type="ECO:0000313" key="4">
    <source>
        <dbReference type="Proteomes" id="UP001560267"/>
    </source>
</evidence>
<feature type="transmembrane region" description="Helical" evidence="2">
    <location>
        <begin position="167"/>
        <end position="185"/>
    </location>
</feature>
<evidence type="ECO:0000313" key="3">
    <source>
        <dbReference type="EMBL" id="MEX6429670.1"/>
    </source>
</evidence>
<keyword evidence="2" id="KW-0472">Membrane</keyword>
<accession>A0ABV3Y2P7</accession>
<comment type="caution">
    <text evidence="3">The sequence shown here is derived from an EMBL/GenBank/DDBJ whole genome shotgun (WGS) entry which is preliminary data.</text>
</comment>
<evidence type="ECO:0000256" key="2">
    <source>
        <dbReference type="SAM" id="Phobius"/>
    </source>
</evidence>
<dbReference type="Gene3D" id="1.20.1250.20">
    <property type="entry name" value="MFS general substrate transporter like domains"/>
    <property type="match status" value="1"/>
</dbReference>
<dbReference type="SUPFAM" id="SSF103473">
    <property type="entry name" value="MFS general substrate transporter"/>
    <property type="match status" value="1"/>
</dbReference>
<gene>
    <name evidence="3" type="ORF">AB6A68_07435</name>
</gene>
<feature type="transmembrane region" description="Helical" evidence="2">
    <location>
        <begin position="12"/>
        <end position="42"/>
    </location>
</feature>
<feature type="transmembrane region" description="Helical" evidence="2">
    <location>
        <begin position="374"/>
        <end position="396"/>
    </location>
</feature>
<protein>
    <submittedName>
        <fullName evidence="3">MFS transporter</fullName>
    </submittedName>
</protein>
<sequence>MGQRSSWRTKTVWAIAGSAFFADLGYQSVLAAFPLFLVIALHQPVWEYGLAVSLSYGGGALFSWYGAKLGDRIGHRRVAILGNSLIPLLSLSAMVASPIWAVGLLTGGWWARNLRSPSRRVLLVAAVPNQDQRARAFGFLHALDVGGGALAGVAVLLAILSHTDYRWLFLATTVPLVISTLLLTATPSSRPPVPDEATTRTLDASHHPLPPATATRSLLIAAALYGFTFYSAGFPVLTLAQRGSGIALGVVAFLLIQLTSALTGYILPHYVDNVLWKRARSLGWSGYLAMGIGSGCIGFGYSLHRNIALLLVGVIVTGFSLGVVETLEPTVMSVLRSGSQTGRGFGALSAARSTGTFAANLVMGLLYGVAVGYAYGYAMLVAVAAALVMLAAVPALRQWQMSGD</sequence>
<dbReference type="InterPro" id="IPR036259">
    <property type="entry name" value="MFS_trans_sf"/>
</dbReference>
<feature type="transmembrane region" description="Helical" evidence="2">
    <location>
        <begin position="246"/>
        <end position="267"/>
    </location>
</feature>
<feature type="transmembrane region" description="Helical" evidence="2">
    <location>
        <begin position="88"/>
        <end position="111"/>
    </location>
</feature>
<keyword evidence="2" id="KW-1133">Transmembrane helix</keyword>
<organism evidence="3 4">
    <name type="scientific">Ferrimicrobium acidiphilum</name>
    <dbReference type="NCBI Taxonomy" id="121039"/>
    <lineage>
        <taxon>Bacteria</taxon>
        <taxon>Bacillati</taxon>
        <taxon>Actinomycetota</taxon>
        <taxon>Acidimicrobiia</taxon>
        <taxon>Acidimicrobiales</taxon>
        <taxon>Acidimicrobiaceae</taxon>
        <taxon>Ferrimicrobium</taxon>
    </lineage>
</organism>
<dbReference type="PANTHER" id="PTHR23518">
    <property type="entry name" value="C-METHYLTRANSFERASE"/>
    <property type="match status" value="1"/>
</dbReference>
<dbReference type="RefSeq" id="WP_298405377.1">
    <property type="nucleotide sequence ID" value="NZ_JBFSHR010000022.1"/>
</dbReference>
<feature type="transmembrane region" description="Helical" evidence="2">
    <location>
        <begin position="139"/>
        <end position="160"/>
    </location>
</feature>
<feature type="transmembrane region" description="Helical" evidence="2">
    <location>
        <begin position="308"/>
        <end position="327"/>
    </location>
</feature>
<reference evidence="3 4" key="1">
    <citation type="submission" date="2024-07" db="EMBL/GenBank/DDBJ databases">
        <title>Draft Genome Sequence of Ferrimicrobium acidiphilum Strain YE2023, Isolated from a Pulp of Bioleach Reactor.</title>
        <authorList>
            <person name="Elkina Y.A."/>
            <person name="Bulaeva A.G."/>
            <person name="Beletsky A.V."/>
            <person name="Mardanov A.V."/>
        </authorList>
    </citation>
    <scope>NUCLEOTIDE SEQUENCE [LARGE SCALE GENOMIC DNA]</scope>
    <source>
        <strain evidence="3 4">YE2023</strain>
    </source>
</reference>